<name>A0A0K9Q5T8_ZOSMR</name>
<dbReference type="OrthoDB" id="20109at2759"/>
<dbReference type="PANTHER" id="PTHR47903">
    <property type="entry name" value="OS07G0636400 PROTEIN"/>
    <property type="match status" value="1"/>
</dbReference>
<protein>
    <submittedName>
        <fullName evidence="2">Ribosomal protein L7Ae/L30e/S12e/Gadd45 family protein</fullName>
    </submittedName>
</protein>
<keyword evidence="3" id="KW-1185">Reference proteome</keyword>
<dbReference type="Proteomes" id="UP000036987">
    <property type="component" value="Unassembled WGS sequence"/>
</dbReference>
<keyword evidence="2" id="KW-0689">Ribosomal protein</keyword>
<gene>
    <name evidence="2" type="ORF">ZOSMA_10G01780</name>
</gene>
<dbReference type="OMA" id="DCFEGER"/>
<dbReference type="GO" id="GO:0005840">
    <property type="term" value="C:ribosome"/>
    <property type="evidence" value="ECO:0007669"/>
    <property type="project" value="UniProtKB-KW"/>
</dbReference>
<dbReference type="STRING" id="29655.A0A0K9Q5T8"/>
<dbReference type="Gene3D" id="3.30.1330.30">
    <property type="match status" value="1"/>
</dbReference>
<comment type="caution">
    <text evidence="2">The sequence shown here is derived from an EMBL/GenBank/DDBJ whole genome shotgun (WGS) entry which is preliminary data.</text>
</comment>
<accession>A0A0K9Q5T8</accession>
<dbReference type="PANTHER" id="PTHR47903:SF2">
    <property type="entry name" value="OS07G0636400 PROTEIN"/>
    <property type="match status" value="1"/>
</dbReference>
<evidence type="ECO:0000313" key="2">
    <source>
        <dbReference type="EMBL" id="KMZ75910.1"/>
    </source>
</evidence>
<organism evidence="2 3">
    <name type="scientific">Zostera marina</name>
    <name type="common">Eelgrass</name>
    <dbReference type="NCBI Taxonomy" id="29655"/>
    <lineage>
        <taxon>Eukaryota</taxon>
        <taxon>Viridiplantae</taxon>
        <taxon>Streptophyta</taxon>
        <taxon>Embryophyta</taxon>
        <taxon>Tracheophyta</taxon>
        <taxon>Spermatophyta</taxon>
        <taxon>Magnoliopsida</taxon>
        <taxon>Liliopsida</taxon>
        <taxon>Zosteraceae</taxon>
        <taxon>Zostera</taxon>
    </lineage>
</organism>
<evidence type="ECO:0000313" key="3">
    <source>
        <dbReference type="Proteomes" id="UP000036987"/>
    </source>
</evidence>
<feature type="region of interest" description="Disordered" evidence="1">
    <location>
        <begin position="1"/>
        <end position="20"/>
    </location>
</feature>
<feature type="compositionally biased region" description="Polar residues" evidence="1">
    <location>
        <begin position="10"/>
        <end position="20"/>
    </location>
</feature>
<dbReference type="EMBL" id="LFYR01000113">
    <property type="protein sequence ID" value="KMZ75910.1"/>
    <property type="molecule type" value="Genomic_DNA"/>
</dbReference>
<evidence type="ECO:0000256" key="1">
    <source>
        <dbReference type="SAM" id="MobiDB-lite"/>
    </source>
</evidence>
<keyword evidence="2" id="KW-0687">Ribonucleoprotein</keyword>
<dbReference type="AlphaFoldDB" id="A0A0K9Q5T8"/>
<proteinExistence type="predicted"/>
<dbReference type="SUPFAM" id="SSF55315">
    <property type="entry name" value="L30e-like"/>
    <property type="match status" value="1"/>
</dbReference>
<dbReference type="InterPro" id="IPR029064">
    <property type="entry name" value="Ribosomal_eL30-like_sf"/>
</dbReference>
<sequence length="178" mass="19829">MGKKRKKSLNLPSSRRQQRSTVDNCFHGEILDRLMHELCKGIETAKKSKGGLSEKIWIKQQFSIGVNDVTRLLERMPRSGNNGHPPQSIQLQAILVAVDCSPKLLTKHIPVMAASRRVPVICIKDDKGGSFRLGALVKLKTSLSIGIKAKGTKINQVIDKFLNDKEFKVSDDVVIENM</sequence>
<reference evidence="3" key="1">
    <citation type="journal article" date="2016" name="Nature">
        <title>The genome of the seagrass Zostera marina reveals angiosperm adaptation to the sea.</title>
        <authorList>
            <person name="Olsen J.L."/>
            <person name="Rouze P."/>
            <person name="Verhelst B."/>
            <person name="Lin Y.-C."/>
            <person name="Bayer T."/>
            <person name="Collen J."/>
            <person name="Dattolo E."/>
            <person name="De Paoli E."/>
            <person name="Dittami S."/>
            <person name="Maumus F."/>
            <person name="Michel G."/>
            <person name="Kersting A."/>
            <person name="Lauritano C."/>
            <person name="Lohaus R."/>
            <person name="Toepel M."/>
            <person name="Tonon T."/>
            <person name="Vanneste K."/>
            <person name="Amirebrahimi M."/>
            <person name="Brakel J."/>
            <person name="Bostroem C."/>
            <person name="Chovatia M."/>
            <person name="Grimwood J."/>
            <person name="Jenkins J.W."/>
            <person name="Jueterbock A."/>
            <person name="Mraz A."/>
            <person name="Stam W.T."/>
            <person name="Tice H."/>
            <person name="Bornberg-Bauer E."/>
            <person name="Green P.J."/>
            <person name="Pearson G.A."/>
            <person name="Procaccini G."/>
            <person name="Duarte C.M."/>
            <person name="Schmutz J."/>
            <person name="Reusch T.B.H."/>
            <person name="Van de Peer Y."/>
        </authorList>
    </citation>
    <scope>NUCLEOTIDE SEQUENCE [LARGE SCALE GENOMIC DNA]</scope>
    <source>
        <strain evidence="3">cv. Finnish</strain>
    </source>
</reference>